<sequence length="334" mass="37368">MDHGRKAVEVGIVVVGGYTQTRRDEAHIAVATVVKPISPAISLTAQANTSFDSNWRVDSGCTSHVTQHAEWFTSKVPAAGTTTVGGKSEIPIEGCGDVQLHVADSKGGQRQLLLRDAPQHQYNLLSVAAAVEHDFRFTFQRSVCTVQTDQRFNIKAKKSATSKLYQFTTKPVQKQEAHVATSCKPTAVMHKRFGHPNIRVLQALTKDQALKGLEVTTVVPRDNFFCSACTYAKSHRNAFHSNRHIERATMSLHKVHSDICGPLPVPSISGCRYFVVFIDDFTRYMFLYPIKARSQLYSCYENFRMKALNIFRSDIHILEYTCNGVTQVWHTHLG</sequence>
<dbReference type="Proteomes" id="UP001165121">
    <property type="component" value="Unassembled WGS sequence"/>
</dbReference>
<dbReference type="Gene3D" id="3.30.420.10">
    <property type="entry name" value="Ribonuclease H-like superfamily/Ribonuclease H"/>
    <property type="match status" value="1"/>
</dbReference>
<keyword evidence="5" id="KW-1185">Reference proteome</keyword>
<evidence type="ECO:0000259" key="2">
    <source>
        <dbReference type="Pfam" id="PF13976"/>
    </source>
</evidence>
<dbReference type="PANTHER" id="PTHR42648">
    <property type="entry name" value="TRANSPOSASE, PUTATIVE-RELATED"/>
    <property type="match status" value="1"/>
</dbReference>
<feature type="domain" description="GAG-pre-integrase" evidence="2">
    <location>
        <begin position="163"/>
        <end position="234"/>
    </location>
</feature>
<dbReference type="AlphaFoldDB" id="A0A9W7D900"/>
<dbReference type="InterPro" id="IPR039537">
    <property type="entry name" value="Retrotran_Ty1/copia-like"/>
</dbReference>
<dbReference type="InterPro" id="IPR054722">
    <property type="entry name" value="PolX-like_BBD"/>
</dbReference>
<dbReference type="InterPro" id="IPR025724">
    <property type="entry name" value="GAG-pre-integrase_dom"/>
</dbReference>
<feature type="domain" description="Retrovirus-related Pol polyprotein from transposon TNT 1-94-like beta-barrel" evidence="3">
    <location>
        <begin position="55"/>
        <end position="134"/>
    </location>
</feature>
<evidence type="ECO:0000259" key="3">
    <source>
        <dbReference type="Pfam" id="PF22936"/>
    </source>
</evidence>
<keyword evidence="1" id="KW-0378">Hydrolase</keyword>
<dbReference type="Pfam" id="PF22936">
    <property type="entry name" value="Pol_BBD"/>
    <property type="match status" value="1"/>
</dbReference>
<evidence type="ECO:0000313" key="5">
    <source>
        <dbReference type="Proteomes" id="UP001165121"/>
    </source>
</evidence>
<dbReference type="EMBL" id="BSXT01008936">
    <property type="protein sequence ID" value="GMF68371.1"/>
    <property type="molecule type" value="Genomic_DNA"/>
</dbReference>
<dbReference type="Pfam" id="PF13976">
    <property type="entry name" value="gag_pre-integrs"/>
    <property type="match status" value="1"/>
</dbReference>
<dbReference type="OrthoDB" id="127593at2759"/>
<organism evidence="4 5">
    <name type="scientific">Phytophthora fragariaefolia</name>
    <dbReference type="NCBI Taxonomy" id="1490495"/>
    <lineage>
        <taxon>Eukaryota</taxon>
        <taxon>Sar</taxon>
        <taxon>Stramenopiles</taxon>
        <taxon>Oomycota</taxon>
        <taxon>Peronosporomycetes</taxon>
        <taxon>Peronosporales</taxon>
        <taxon>Peronosporaceae</taxon>
        <taxon>Phytophthora</taxon>
    </lineage>
</organism>
<dbReference type="PANTHER" id="PTHR42648:SF28">
    <property type="entry name" value="TRANSPOSON-ENCODED PROTEIN WITH RIBONUCLEASE H-LIKE AND RETROVIRUS ZINC FINGER-LIKE DOMAINS"/>
    <property type="match status" value="1"/>
</dbReference>
<accession>A0A9W7D900</accession>
<evidence type="ECO:0000256" key="1">
    <source>
        <dbReference type="ARBA" id="ARBA00022670"/>
    </source>
</evidence>
<proteinExistence type="predicted"/>
<dbReference type="GO" id="GO:0008233">
    <property type="term" value="F:peptidase activity"/>
    <property type="evidence" value="ECO:0007669"/>
    <property type="project" value="UniProtKB-KW"/>
</dbReference>
<dbReference type="GO" id="GO:0003676">
    <property type="term" value="F:nucleic acid binding"/>
    <property type="evidence" value="ECO:0007669"/>
    <property type="project" value="InterPro"/>
</dbReference>
<gene>
    <name evidence="4" type="ORF">Pfra01_002844400</name>
</gene>
<reference evidence="4" key="1">
    <citation type="submission" date="2023-04" db="EMBL/GenBank/DDBJ databases">
        <title>Phytophthora fragariaefolia NBRC 109709.</title>
        <authorList>
            <person name="Ichikawa N."/>
            <person name="Sato H."/>
            <person name="Tonouchi N."/>
        </authorList>
    </citation>
    <scope>NUCLEOTIDE SEQUENCE</scope>
    <source>
        <strain evidence="4">NBRC 109709</strain>
    </source>
</reference>
<evidence type="ECO:0000313" key="4">
    <source>
        <dbReference type="EMBL" id="GMF68371.1"/>
    </source>
</evidence>
<comment type="caution">
    <text evidence="4">The sequence shown here is derived from an EMBL/GenBank/DDBJ whole genome shotgun (WGS) entry which is preliminary data.</text>
</comment>
<name>A0A9W7D900_9STRA</name>
<protein>
    <submittedName>
        <fullName evidence="4">Unnamed protein product</fullName>
    </submittedName>
</protein>
<dbReference type="SUPFAM" id="SSF53098">
    <property type="entry name" value="Ribonuclease H-like"/>
    <property type="match status" value="1"/>
</dbReference>
<dbReference type="InterPro" id="IPR012337">
    <property type="entry name" value="RNaseH-like_sf"/>
</dbReference>
<dbReference type="InterPro" id="IPR036397">
    <property type="entry name" value="RNaseH_sf"/>
</dbReference>
<keyword evidence="1" id="KW-0645">Protease</keyword>
<dbReference type="GO" id="GO:0006508">
    <property type="term" value="P:proteolysis"/>
    <property type="evidence" value="ECO:0007669"/>
    <property type="project" value="UniProtKB-KW"/>
</dbReference>